<accession>A0A0K2VL84</accession>
<proteinExistence type="predicted"/>
<organism evidence="2">
    <name type="scientific">Lepeophtheirus salmonis</name>
    <name type="common">Salmon louse</name>
    <name type="synonym">Caligus salmonis</name>
    <dbReference type="NCBI Taxonomy" id="72036"/>
    <lineage>
        <taxon>Eukaryota</taxon>
        <taxon>Metazoa</taxon>
        <taxon>Ecdysozoa</taxon>
        <taxon>Arthropoda</taxon>
        <taxon>Crustacea</taxon>
        <taxon>Multicrustacea</taxon>
        <taxon>Hexanauplia</taxon>
        <taxon>Copepoda</taxon>
        <taxon>Siphonostomatoida</taxon>
        <taxon>Caligidae</taxon>
        <taxon>Lepeophtheirus</taxon>
    </lineage>
</organism>
<evidence type="ECO:0000256" key="1">
    <source>
        <dbReference type="SAM" id="MobiDB-lite"/>
    </source>
</evidence>
<reference evidence="2" key="1">
    <citation type="submission" date="2014-05" db="EMBL/GenBank/DDBJ databases">
        <authorList>
            <person name="Chronopoulou M."/>
        </authorList>
    </citation>
    <scope>NUCLEOTIDE SEQUENCE</scope>
    <source>
        <tissue evidence="2">Whole organism</tissue>
    </source>
</reference>
<feature type="region of interest" description="Disordered" evidence="1">
    <location>
        <begin position="10"/>
        <end position="33"/>
    </location>
</feature>
<protein>
    <submittedName>
        <fullName evidence="2">Uncharacterized protein</fullName>
    </submittedName>
</protein>
<feature type="non-terminal residue" evidence="2">
    <location>
        <position position="1"/>
    </location>
</feature>
<sequence length="56" mass="6092">SHYGYALVLKSENSGPSTRNSSTSQNNQIPWKNNIKDAFATSKSKFASSSSPTIKK</sequence>
<feature type="compositionally biased region" description="Low complexity" evidence="1">
    <location>
        <begin position="17"/>
        <end position="28"/>
    </location>
</feature>
<dbReference type="EMBL" id="HACA01033718">
    <property type="protein sequence ID" value="CDW51080.1"/>
    <property type="molecule type" value="Transcribed_RNA"/>
</dbReference>
<dbReference type="AlphaFoldDB" id="A0A0K2VL84"/>
<name>A0A0K2VL84_LEPSM</name>
<evidence type="ECO:0000313" key="2">
    <source>
        <dbReference type="EMBL" id="CDW51080.1"/>
    </source>
</evidence>